<dbReference type="NCBIfam" id="TIGR03594">
    <property type="entry name" value="GTPase_EngA"/>
    <property type="match status" value="1"/>
</dbReference>
<dbReference type="FunFam" id="3.40.50.300:FF:000057">
    <property type="entry name" value="GTPase Der"/>
    <property type="match status" value="1"/>
</dbReference>
<evidence type="ECO:0000256" key="4">
    <source>
        <dbReference type="ARBA" id="ARBA00022737"/>
    </source>
</evidence>
<dbReference type="InterPro" id="IPR015946">
    <property type="entry name" value="KH_dom-like_a/b"/>
</dbReference>
<protein>
    <recommendedName>
        <fullName evidence="2 8">GTPase Der</fullName>
    </recommendedName>
    <alternativeName>
        <fullName evidence="7 8">GTP-binding protein EngA</fullName>
    </alternativeName>
</protein>
<dbReference type="GO" id="GO:0043022">
    <property type="term" value="F:ribosome binding"/>
    <property type="evidence" value="ECO:0007669"/>
    <property type="project" value="TreeGrafter"/>
</dbReference>
<keyword evidence="4 10" id="KW-0677">Repeat</keyword>
<dbReference type="InterPro" id="IPR006073">
    <property type="entry name" value="GTP-bd"/>
</dbReference>
<accession>A0A7W8HFC3</accession>
<feature type="binding site" evidence="8">
    <location>
        <begin position="121"/>
        <end position="124"/>
    </location>
    <ligand>
        <name>GTP</name>
        <dbReference type="ChEBI" id="CHEBI:37565"/>
        <label>1</label>
    </ligand>
</feature>
<evidence type="ECO:0000256" key="3">
    <source>
        <dbReference type="ARBA" id="ARBA00022517"/>
    </source>
</evidence>
<dbReference type="InterPro" id="IPR027417">
    <property type="entry name" value="P-loop_NTPase"/>
</dbReference>
<evidence type="ECO:0000256" key="7">
    <source>
        <dbReference type="ARBA" id="ARBA00032345"/>
    </source>
</evidence>
<dbReference type="CDD" id="cd01895">
    <property type="entry name" value="EngA2"/>
    <property type="match status" value="1"/>
</dbReference>
<dbReference type="PANTHER" id="PTHR43834:SF6">
    <property type="entry name" value="GTPASE DER"/>
    <property type="match status" value="1"/>
</dbReference>
<dbReference type="SMART" id="SM00382">
    <property type="entry name" value="AAA"/>
    <property type="match status" value="2"/>
</dbReference>
<dbReference type="Pfam" id="PF14714">
    <property type="entry name" value="KH_dom-like"/>
    <property type="match status" value="1"/>
</dbReference>
<evidence type="ECO:0000313" key="14">
    <source>
        <dbReference type="EMBL" id="MBB5270165.1"/>
    </source>
</evidence>
<dbReference type="RefSeq" id="WP_183963345.1">
    <property type="nucleotide sequence ID" value="NZ_BAABEW010000003.1"/>
</dbReference>
<evidence type="ECO:0000256" key="11">
    <source>
        <dbReference type="SAM" id="Coils"/>
    </source>
</evidence>
<keyword evidence="6 8" id="KW-0342">GTP-binding</keyword>
<dbReference type="Proteomes" id="UP000532440">
    <property type="component" value="Unassembled WGS sequence"/>
</dbReference>
<evidence type="ECO:0000256" key="9">
    <source>
        <dbReference type="PROSITE-ProRule" id="PRU01049"/>
    </source>
</evidence>
<dbReference type="SUPFAM" id="SSF52540">
    <property type="entry name" value="P-loop containing nucleoside triphosphate hydrolases"/>
    <property type="match status" value="2"/>
</dbReference>
<feature type="domain" description="EngA-type G" evidence="13">
    <location>
        <begin position="244"/>
        <end position="417"/>
    </location>
</feature>
<evidence type="ECO:0000256" key="8">
    <source>
        <dbReference type="HAMAP-Rule" id="MF_00195"/>
    </source>
</evidence>
<feature type="binding site" evidence="8">
    <location>
        <begin position="58"/>
        <end position="62"/>
    </location>
    <ligand>
        <name>GTP</name>
        <dbReference type="ChEBI" id="CHEBI:37565"/>
        <label>1</label>
    </ligand>
</feature>
<dbReference type="Pfam" id="PF01926">
    <property type="entry name" value="MMR_HSR1"/>
    <property type="match status" value="2"/>
</dbReference>
<feature type="binding site" evidence="8">
    <location>
        <begin position="362"/>
        <end position="365"/>
    </location>
    <ligand>
        <name>GTP</name>
        <dbReference type="ChEBI" id="CHEBI:37565"/>
        <label>2</label>
    </ligand>
</feature>
<name>A0A7W8HFC3_9BURK</name>
<comment type="function">
    <text evidence="8 10">GTPase that plays an essential role in the late steps of ribosome biogenesis.</text>
</comment>
<reference evidence="14 15" key="1">
    <citation type="submission" date="2020-08" db="EMBL/GenBank/DDBJ databases">
        <title>Genomic Encyclopedia of Type Strains, Phase IV (KMG-IV): sequencing the most valuable type-strain genomes for metagenomic binning, comparative biology and taxonomic classification.</title>
        <authorList>
            <person name="Goeker M."/>
        </authorList>
    </citation>
    <scope>NUCLEOTIDE SEQUENCE [LARGE SCALE GENOMIC DNA]</scope>
    <source>
        <strain evidence="14 15">DSM 29781</strain>
    </source>
</reference>
<dbReference type="PIRSF" id="PIRSF006485">
    <property type="entry name" value="GTP-binding_EngA"/>
    <property type="match status" value="1"/>
</dbReference>
<feature type="binding site" evidence="8">
    <location>
        <begin position="11"/>
        <end position="18"/>
    </location>
    <ligand>
        <name>GTP</name>
        <dbReference type="ChEBI" id="CHEBI:37565"/>
        <label>1</label>
    </ligand>
</feature>
<dbReference type="PRINTS" id="PR00326">
    <property type="entry name" value="GTP1OBG"/>
</dbReference>
<dbReference type="PROSITE" id="PS51712">
    <property type="entry name" value="G_ENGA"/>
    <property type="match status" value="2"/>
</dbReference>
<dbReference type="Gene3D" id="3.40.50.300">
    <property type="entry name" value="P-loop containing nucleotide triphosphate hydrolases"/>
    <property type="match status" value="2"/>
</dbReference>
<evidence type="ECO:0000256" key="5">
    <source>
        <dbReference type="ARBA" id="ARBA00022741"/>
    </source>
</evidence>
<comment type="subunit">
    <text evidence="8">Associates with the 50S ribosomal subunit.</text>
</comment>
<evidence type="ECO:0000256" key="2">
    <source>
        <dbReference type="ARBA" id="ARBA00020953"/>
    </source>
</evidence>
<dbReference type="CDD" id="cd01894">
    <property type="entry name" value="EngA1"/>
    <property type="match status" value="1"/>
</dbReference>
<dbReference type="EMBL" id="JACHGB010000001">
    <property type="protein sequence ID" value="MBB5270165.1"/>
    <property type="molecule type" value="Genomic_DNA"/>
</dbReference>
<dbReference type="InterPro" id="IPR003593">
    <property type="entry name" value="AAA+_ATPase"/>
</dbReference>
<feature type="domain" description="EngA-type G" evidence="13">
    <location>
        <begin position="5"/>
        <end position="169"/>
    </location>
</feature>
<comment type="similarity">
    <text evidence="1 8 9 10">Belongs to the TRAFAC class TrmE-Era-EngA-EngB-Septin-like GTPase superfamily. EngA (Der) GTPase family.</text>
</comment>
<sequence>MSSLPVVALVGRPNVGKSTLFNRLTRSRAALVADRPGLTRDRHYGRGRTGEIPYIVIDTGGFEPVAKQGIEVEMARQARQAVLEADVVLFIVDGRQGLTAHDREIAVELRRNARRIILAVNKAEGMQREAVAAEFHELGLGDPLAISAAHGDGVRELAELALAPYAEEFEREAQRARTEAEVEAELAEAARAVQQARAAGLTKGAGTGAAKAPAGKAGTPDGGAPDDAAVPEAEPADPRGPRRVKVAVVGRPNAGKSTLINALLGEERLIAFDQPGTTRDSVAIDFERGRKPYTLIDTAGVRRRGKVTDMIEKFSVVKTLQAIEDCNVCVLMLDAREGVADQDANIAGYILEAGRALVVVVNKWDAIDESERERLKSELDRRLHFLSFARTHYISALKGKGLGAVMRSVDDAFSAATRKLSTPKLTRALQEAVERQQPPRKGPLRPKLRYAHQGGQNPPIVIIHGTSLDSVPETYRRYLESWFRDQFKLEGTPLRIEFRTGANPYAP</sequence>
<dbReference type="GO" id="GO:0005525">
    <property type="term" value="F:GTP binding"/>
    <property type="evidence" value="ECO:0007669"/>
    <property type="project" value="UniProtKB-UniRule"/>
</dbReference>
<keyword evidence="3 8" id="KW-0690">Ribosome biogenesis</keyword>
<dbReference type="AlphaFoldDB" id="A0A7W8HFC3"/>
<keyword evidence="5 8" id="KW-0547">Nucleotide-binding</keyword>
<dbReference type="InterPro" id="IPR032859">
    <property type="entry name" value="KH_dom-like"/>
</dbReference>
<dbReference type="NCBIfam" id="TIGR00231">
    <property type="entry name" value="small_GTP"/>
    <property type="match status" value="2"/>
</dbReference>
<dbReference type="PANTHER" id="PTHR43834">
    <property type="entry name" value="GTPASE DER"/>
    <property type="match status" value="1"/>
</dbReference>
<dbReference type="HAMAP" id="MF_00195">
    <property type="entry name" value="GTPase_Der"/>
    <property type="match status" value="1"/>
</dbReference>
<keyword evidence="15" id="KW-1185">Reference proteome</keyword>
<evidence type="ECO:0000313" key="15">
    <source>
        <dbReference type="Proteomes" id="UP000532440"/>
    </source>
</evidence>
<dbReference type="FunFam" id="3.30.300.20:FF:000004">
    <property type="entry name" value="GTPase Der"/>
    <property type="match status" value="1"/>
</dbReference>
<evidence type="ECO:0000256" key="6">
    <source>
        <dbReference type="ARBA" id="ARBA00023134"/>
    </source>
</evidence>
<dbReference type="InterPro" id="IPR031166">
    <property type="entry name" value="G_ENGA"/>
</dbReference>
<dbReference type="GO" id="GO:0042254">
    <property type="term" value="P:ribosome biogenesis"/>
    <property type="evidence" value="ECO:0007669"/>
    <property type="project" value="UniProtKB-KW"/>
</dbReference>
<feature type="binding site" evidence="8">
    <location>
        <begin position="250"/>
        <end position="257"/>
    </location>
    <ligand>
        <name>GTP</name>
        <dbReference type="ChEBI" id="CHEBI:37565"/>
        <label>2</label>
    </ligand>
</feature>
<proteinExistence type="inferred from homology"/>
<dbReference type="InterPro" id="IPR016484">
    <property type="entry name" value="GTPase_Der"/>
</dbReference>
<evidence type="ECO:0000259" key="13">
    <source>
        <dbReference type="PROSITE" id="PS51712"/>
    </source>
</evidence>
<feature type="binding site" evidence="8">
    <location>
        <begin position="297"/>
        <end position="301"/>
    </location>
    <ligand>
        <name>GTP</name>
        <dbReference type="ChEBI" id="CHEBI:37565"/>
        <label>2</label>
    </ligand>
</feature>
<organism evidence="14 15">
    <name type="scientific">Quisquiliibacterium transsilvanicum</name>
    <dbReference type="NCBI Taxonomy" id="1549638"/>
    <lineage>
        <taxon>Bacteria</taxon>
        <taxon>Pseudomonadati</taxon>
        <taxon>Pseudomonadota</taxon>
        <taxon>Betaproteobacteria</taxon>
        <taxon>Burkholderiales</taxon>
        <taxon>Burkholderiaceae</taxon>
        <taxon>Quisquiliibacterium</taxon>
    </lineage>
</organism>
<feature type="region of interest" description="Disordered" evidence="12">
    <location>
        <begin position="202"/>
        <end position="241"/>
    </location>
</feature>
<feature type="coiled-coil region" evidence="11">
    <location>
        <begin position="166"/>
        <end position="199"/>
    </location>
</feature>
<keyword evidence="11" id="KW-0175">Coiled coil</keyword>
<gene>
    <name evidence="8" type="primary">der</name>
    <name evidence="14" type="ORF">HNQ70_000149</name>
</gene>
<evidence type="ECO:0000256" key="1">
    <source>
        <dbReference type="ARBA" id="ARBA00008279"/>
    </source>
</evidence>
<feature type="compositionally biased region" description="Low complexity" evidence="12">
    <location>
        <begin position="202"/>
        <end position="228"/>
    </location>
</feature>
<evidence type="ECO:0000256" key="10">
    <source>
        <dbReference type="RuleBase" id="RU004481"/>
    </source>
</evidence>
<dbReference type="FunFam" id="3.40.50.300:FF:000040">
    <property type="entry name" value="GTPase Der"/>
    <property type="match status" value="1"/>
</dbReference>
<dbReference type="Gene3D" id="3.30.300.20">
    <property type="match status" value="1"/>
</dbReference>
<dbReference type="InterPro" id="IPR005225">
    <property type="entry name" value="Small_GTP-bd"/>
</dbReference>
<evidence type="ECO:0000256" key="12">
    <source>
        <dbReference type="SAM" id="MobiDB-lite"/>
    </source>
</evidence>
<comment type="caution">
    <text evidence="14">The sequence shown here is derived from an EMBL/GenBank/DDBJ whole genome shotgun (WGS) entry which is preliminary data.</text>
</comment>